<gene>
    <name evidence="2" type="ORF">GLOIN_2v1763680</name>
    <name evidence="1" type="ORF">GLOINDRAFT_3397</name>
</gene>
<reference evidence="2 3" key="3">
    <citation type="journal article" date="2018" name="New Phytol.">
        <title>High intraspecific genome diversity in the model arbuscular mycorrhizal symbiont Rhizophagus irregularis.</title>
        <authorList>
            <person name="Chen E.C.H."/>
            <person name="Morin E."/>
            <person name="Beaudet D."/>
            <person name="Noel J."/>
            <person name="Yildirir G."/>
            <person name="Ndikumana S."/>
            <person name="Charron P."/>
            <person name="St-Onge C."/>
            <person name="Giorgi J."/>
            <person name="Kruger M."/>
            <person name="Marton T."/>
            <person name="Ropars J."/>
            <person name="Grigoriev I.V."/>
            <person name="Hainaut M."/>
            <person name="Henrissat B."/>
            <person name="Roux C."/>
            <person name="Martin F."/>
            <person name="Corradi N."/>
        </authorList>
    </citation>
    <scope>NUCLEOTIDE SEQUENCE [LARGE SCALE GENOMIC DNA]</scope>
    <source>
        <strain evidence="3">DAOM 181602 / DAOM 197198 / MUCL 43194</strain>
        <strain evidence="2">DAOM 197198</strain>
    </source>
</reference>
<keyword evidence="3" id="KW-1185">Reference proteome</keyword>
<accession>U9U2A5</accession>
<dbReference type="HOGENOM" id="CLU_2543799_0_0_1"/>
<proteinExistence type="predicted"/>
<dbReference type="VEuPathDB" id="FungiDB:RhiirFUN_024886"/>
<dbReference type="Proteomes" id="UP000018888">
    <property type="component" value="Unassembled WGS sequence"/>
</dbReference>
<reference evidence="1" key="2">
    <citation type="submission" date="2013-07" db="EMBL/GenBank/DDBJ databases">
        <title>The genome of an arbuscular mycorrhizal fungus provides insights into the evolution of the oldest plant symbiosis.</title>
        <authorList>
            <consortium name="DOE Joint Genome Institute"/>
            <person name="Tisserant E."/>
            <person name="Malbreil M."/>
            <person name="Kuo A."/>
            <person name="Kohler A."/>
            <person name="Symeonidi A."/>
            <person name="Balestrini R."/>
            <person name="Charron P."/>
            <person name="Duensing N."/>
            <person name="Frei-dit-Frey N."/>
            <person name="Gianinazzi-Pearson V."/>
            <person name="Gilbert B."/>
            <person name="Handa Y."/>
            <person name="Hijri M."/>
            <person name="Kaul R."/>
            <person name="Kawaguchi M."/>
            <person name="Krajinski F."/>
            <person name="Lammers P."/>
            <person name="Lapierre D."/>
            <person name="Masclaux F.G."/>
            <person name="Murat C."/>
            <person name="Morin E."/>
            <person name="Ndikumana S."/>
            <person name="Pagni M."/>
            <person name="Petitpierre D."/>
            <person name="Requena N."/>
            <person name="Rosikiewicz P."/>
            <person name="Riley R."/>
            <person name="Saito K."/>
            <person name="San Clemente H."/>
            <person name="Shapiro H."/>
            <person name="van Tuinen D."/>
            <person name="Becard G."/>
            <person name="Bonfante P."/>
            <person name="Paszkowski U."/>
            <person name="Shachar-Hill Y."/>
            <person name="Young J.P."/>
            <person name="Sanders I.R."/>
            <person name="Henrissat B."/>
            <person name="Rensing S.A."/>
            <person name="Grigoriev I.V."/>
            <person name="Corradi N."/>
            <person name="Roux C."/>
            <person name="Martin F."/>
        </authorList>
    </citation>
    <scope>NUCLEOTIDE SEQUENCE</scope>
    <source>
        <strain evidence="1">DAOM 197198</strain>
    </source>
</reference>
<reference evidence="2 3" key="1">
    <citation type="journal article" date="2013" name="Proc. Natl. Acad. Sci. U.S.A.">
        <title>Genome of an arbuscular mycorrhizal fungus provides insight into the oldest plant symbiosis.</title>
        <authorList>
            <person name="Tisserant E."/>
            <person name="Malbreil M."/>
            <person name="Kuo A."/>
            <person name="Kohler A."/>
            <person name="Symeonidi A."/>
            <person name="Balestrini R."/>
            <person name="Charron P."/>
            <person name="Duensing N."/>
            <person name="Frei Dit Frey N."/>
            <person name="Gianinazzi-Pearson V."/>
            <person name="Gilbert L.B."/>
            <person name="Handa Y."/>
            <person name="Herr J.R."/>
            <person name="Hijri M."/>
            <person name="Koul R."/>
            <person name="Kawaguchi M."/>
            <person name="Krajinski F."/>
            <person name="Lammers P.J."/>
            <person name="Masclaux F.G."/>
            <person name="Murat C."/>
            <person name="Morin E."/>
            <person name="Ndikumana S."/>
            <person name="Pagni M."/>
            <person name="Petitpierre D."/>
            <person name="Requena N."/>
            <person name="Rosikiewicz P."/>
            <person name="Riley R."/>
            <person name="Saito K."/>
            <person name="San Clemente H."/>
            <person name="Shapiro H."/>
            <person name="van Tuinen D."/>
            <person name="Becard G."/>
            <person name="Bonfante P."/>
            <person name="Paszkowski U."/>
            <person name="Shachar-Hill Y.Y."/>
            <person name="Tuskan G.A."/>
            <person name="Young P.W."/>
            <person name="Sanders I.R."/>
            <person name="Henrissat B."/>
            <person name="Rensing S.A."/>
            <person name="Grigoriev I.V."/>
            <person name="Corradi N."/>
            <person name="Roux C."/>
            <person name="Martin F."/>
        </authorList>
    </citation>
    <scope>NUCLEOTIDE SEQUENCE [LARGE SCALE GENOMIC DNA]</scope>
    <source>
        <strain evidence="3">DAOM 181602 / DAOM 197198 / MUCL 43194</strain>
        <strain evidence="2">DAOM 197198</strain>
    </source>
</reference>
<evidence type="ECO:0000313" key="3">
    <source>
        <dbReference type="Proteomes" id="UP000018888"/>
    </source>
</evidence>
<evidence type="ECO:0000313" key="2">
    <source>
        <dbReference type="EMBL" id="POG81061.1"/>
    </source>
</evidence>
<protein>
    <submittedName>
        <fullName evidence="1">Uncharacterized protein</fullName>
    </submittedName>
</protein>
<name>U9U2A5_RHIID</name>
<evidence type="ECO:0000313" key="1">
    <source>
        <dbReference type="EMBL" id="ESA09776.1"/>
    </source>
</evidence>
<dbReference type="EMBL" id="AUPC02000013">
    <property type="protein sequence ID" value="POG81061.1"/>
    <property type="molecule type" value="Genomic_DNA"/>
</dbReference>
<dbReference type="EMBL" id="KI287742">
    <property type="protein sequence ID" value="ESA09776.1"/>
    <property type="molecule type" value="Genomic_DNA"/>
</dbReference>
<dbReference type="AlphaFoldDB" id="U9U2A5"/>
<sequence length="86" mass="10537">MFDIAQHKNIGLVLEIARNKRTIKELNMKFKNVTNNYQKNMEIVNEWKELFYTQIEVAEEWKKKYYVEFIKNNCQLDNDNDQFDVK</sequence>
<organism evidence="1">
    <name type="scientific">Rhizophagus irregularis (strain DAOM 181602 / DAOM 197198 / MUCL 43194)</name>
    <name type="common">Arbuscular mycorrhizal fungus</name>
    <name type="synonym">Glomus intraradices</name>
    <dbReference type="NCBI Taxonomy" id="747089"/>
    <lineage>
        <taxon>Eukaryota</taxon>
        <taxon>Fungi</taxon>
        <taxon>Fungi incertae sedis</taxon>
        <taxon>Mucoromycota</taxon>
        <taxon>Glomeromycotina</taxon>
        <taxon>Glomeromycetes</taxon>
        <taxon>Glomerales</taxon>
        <taxon>Glomeraceae</taxon>
        <taxon>Rhizophagus</taxon>
    </lineage>
</organism>